<gene>
    <name evidence="7" type="ORF">C7450_112232</name>
</gene>
<dbReference type="SMART" id="SM00849">
    <property type="entry name" value="Lactamase_B"/>
    <property type="match status" value="1"/>
</dbReference>
<dbReference type="RefSeq" id="WP_110377428.1">
    <property type="nucleotide sequence ID" value="NZ_JAHBRY010000002.1"/>
</dbReference>
<keyword evidence="5" id="KW-0812">Transmembrane</keyword>
<evidence type="ECO:0000259" key="6">
    <source>
        <dbReference type="SMART" id="SM00849"/>
    </source>
</evidence>
<dbReference type="CDD" id="cd16277">
    <property type="entry name" value="metallo-hydrolase-like_MBL-fold"/>
    <property type="match status" value="1"/>
</dbReference>
<dbReference type="SUPFAM" id="SSF56281">
    <property type="entry name" value="Metallo-hydrolase/oxidoreductase"/>
    <property type="match status" value="1"/>
</dbReference>
<keyword evidence="3 7" id="KW-0378">Hydrolase</keyword>
<name>A0A2V3U8M9_9HYPH</name>
<keyword evidence="5" id="KW-0472">Membrane</keyword>
<dbReference type="AlphaFoldDB" id="A0A2V3U8M9"/>
<dbReference type="PANTHER" id="PTHR42978:SF6">
    <property type="entry name" value="QUORUM-QUENCHING LACTONASE YTNP-RELATED"/>
    <property type="match status" value="1"/>
</dbReference>
<organism evidence="7 8">
    <name type="scientific">Chelatococcus asaccharovorans</name>
    <dbReference type="NCBI Taxonomy" id="28210"/>
    <lineage>
        <taxon>Bacteria</taxon>
        <taxon>Pseudomonadati</taxon>
        <taxon>Pseudomonadota</taxon>
        <taxon>Alphaproteobacteria</taxon>
        <taxon>Hyphomicrobiales</taxon>
        <taxon>Chelatococcaceae</taxon>
        <taxon>Chelatococcus</taxon>
    </lineage>
</organism>
<feature type="domain" description="Metallo-beta-lactamase" evidence="6">
    <location>
        <begin position="59"/>
        <end position="268"/>
    </location>
</feature>
<keyword evidence="2" id="KW-0479">Metal-binding</keyword>
<sequence>MIREQKIGDVRVVAITEYVGPTHQPEATFPEFDRALFARREAELPPGFWYPHMDRFVIGIHIWVVFAGPSVILIDAGVGNGKPRPAARANMLNTLFPAWMEAAGTTPDRVTHVVMTHLHSDHIGWNTRLDQGRWVPTFPNARHLIPRRDFEFFRDLSETGKAGDSSFQDSLLPVVEADLVDFVEGPGEVADCLQAVEAFGHTPGQMNYWLRSRGEVGVFCADIFHHPVQILNPGLNTAFCILPAEAKATRAKFLLEASAEKALIMPCHFPSPHCGYVRRNGEQFSFEPAI</sequence>
<reference evidence="7 8" key="1">
    <citation type="submission" date="2018-05" db="EMBL/GenBank/DDBJ databases">
        <title>Genomic Encyclopedia of Type Strains, Phase IV (KMG-IV): sequencing the most valuable type-strain genomes for metagenomic binning, comparative biology and taxonomic classification.</title>
        <authorList>
            <person name="Goeker M."/>
        </authorList>
    </citation>
    <scope>NUCLEOTIDE SEQUENCE [LARGE SCALE GENOMIC DNA]</scope>
    <source>
        <strain evidence="7 8">DSM 6462</strain>
    </source>
</reference>
<dbReference type="InterPro" id="IPR036866">
    <property type="entry name" value="RibonucZ/Hydroxyglut_hydro"/>
</dbReference>
<evidence type="ECO:0000313" key="8">
    <source>
        <dbReference type="Proteomes" id="UP000248021"/>
    </source>
</evidence>
<feature type="transmembrane region" description="Helical" evidence="5">
    <location>
        <begin position="56"/>
        <end position="78"/>
    </location>
</feature>
<evidence type="ECO:0000256" key="5">
    <source>
        <dbReference type="SAM" id="Phobius"/>
    </source>
</evidence>
<evidence type="ECO:0000256" key="4">
    <source>
        <dbReference type="ARBA" id="ARBA00022833"/>
    </source>
</evidence>
<dbReference type="Pfam" id="PF00753">
    <property type="entry name" value="Lactamase_B"/>
    <property type="match status" value="1"/>
</dbReference>
<keyword evidence="8" id="KW-1185">Reference proteome</keyword>
<evidence type="ECO:0000313" key="7">
    <source>
        <dbReference type="EMBL" id="PXW54203.1"/>
    </source>
</evidence>
<dbReference type="EMBL" id="QJJK01000012">
    <property type="protein sequence ID" value="PXW54203.1"/>
    <property type="molecule type" value="Genomic_DNA"/>
</dbReference>
<accession>A0A2V3U8M9</accession>
<evidence type="ECO:0000256" key="1">
    <source>
        <dbReference type="ARBA" id="ARBA00007749"/>
    </source>
</evidence>
<dbReference type="InterPro" id="IPR001279">
    <property type="entry name" value="Metallo-B-lactamas"/>
</dbReference>
<dbReference type="GO" id="GO:0046872">
    <property type="term" value="F:metal ion binding"/>
    <property type="evidence" value="ECO:0007669"/>
    <property type="project" value="UniProtKB-KW"/>
</dbReference>
<dbReference type="PANTHER" id="PTHR42978">
    <property type="entry name" value="QUORUM-QUENCHING LACTONASE YTNP-RELATED-RELATED"/>
    <property type="match status" value="1"/>
</dbReference>
<evidence type="ECO:0000256" key="2">
    <source>
        <dbReference type="ARBA" id="ARBA00022723"/>
    </source>
</evidence>
<comment type="caution">
    <text evidence="7">The sequence shown here is derived from an EMBL/GenBank/DDBJ whole genome shotgun (WGS) entry which is preliminary data.</text>
</comment>
<proteinExistence type="inferred from homology"/>
<dbReference type="InterPro" id="IPR051013">
    <property type="entry name" value="MBL_superfamily_lactonases"/>
</dbReference>
<keyword evidence="4" id="KW-0862">Zinc</keyword>
<dbReference type="GO" id="GO:0016787">
    <property type="term" value="F:hydrolase activity"/>
    <property type="evidence" value="ECO:0007669"/>
    <property type="project" value="UniProtKB-KW"/>
</dbReference>
<dbReference type="OrthoDB" id="9773738at2"/>
<keyword evidence="5" id="KW-1133">Transmembrane helix</keyword>
<dbReference type="Proteomes" id="UP000248021">
    <property type="component" value="Unassembled WGS sequence"/>
</dbReference>
<comment type="similarity">
    <text evidence="1">Belongs to the metallo-beta-lactamase superfamily.</text>
</comment>
<protein>
    <submittedName>
        <fullName evidence="7">Glyoxylase-like metal-dependent hydrolase (Beta-lactamase superfamily II)</fullName>
    </submittedName>
</protein>
<dbReference type="Gene3D" id="3.60.15.10">
    <property type="entry name" value="Ribonuclease Z/Hydroxyacylglutathione hydrolase-like"/>
    <property type="match status" value="1"/>
</dbReference>
<evidence type="ECO:0000256" key="3">
    <source>
        <dbReference type="ARBA" id="ARBA00022801"/>
    </source>
</evidence>